<keyword evidence="2" id="KW-1185">Reference proteome</keyword>
<reference evidence="3" key="1">
    <citation type="submission" date="2022-11" db="UniProtKB">
        <authorList>
            <consortium name="WormBaseParasite"/>
        </authorList>
    </citation>
    <scope>IDENTIFICATION</scope>
</reference>
<accession>A0A915P515</accession>
<name>A0A915P515_9BILA</name>
<organism evidence="2 3">
    <name type="scientific">Meloidogyne floridensis</name>
    <dbReference type="NCBI Taxonomy" id="298350"/>
    <lineage>
        <taxon>Eukaryota</taxon>
        <taxon>Metazoa</taxon>
        <taxon>Ecdysozoa</taxon>
        <taxon>Nematoda</taxon>
        <taxon>Chromadorea</taxon>
        <taxon>Rhabditida</taxon>
        <taxon>Tylenchina</taxon>
        <taxon>Tylenchomorpha</taxon>
        <taxon>Tylenchoidea</taxon>
        <taxon>Meloidogynidae</taxon>
        <taxon>Meloidogyninae</taxon>
        <taxon>Meloidogyne</taxon>
    </lineage>
</organism>
<feature type="compositionally biased region" description="Low complexity" evidence="1">
    <location>
        <begin position="12"/>
        <end position="80"/>
    </location>
</feature>
<evidence type="ECO:0000256" key="1">
    <source>
        <dbReference type="SAM" id="MobiDB-lite"/>
    </source>
</evidence>
<proteinExistence type="predicted"/>
<sequence length="197" mass="21831">LPSSSTIIFNQPSTATTPTTNSSSRRTTSRTTTTNNSSSRRTTSRTTTTNNSSSSRRSPSPTTTTRRSNSNSSRGPTSSTQTHTTVLDQFRVRQGLPLPICEMEPLECEPHQDTCVTISMQITQYWVGSGCDQRVNYDFPTGGRDGCVEKPEIYRNFLPGFMEERRSLQRLCLCSTNLCNGGSNRFLRVAIKVATIE</sequence>
<evidence type="ECO:0000313" key="3">
    <source>
        <dbReference type="WBParaSite" id="scf7180000423286.g10582"/>
    </source>
</evidence>
<dbReference type="Proteomes" id="UP000887560">
    <property type="component" value="Unplaced"/>
</dbReference>
<dbReference type="WBParaSite" id="scf7180000423286.g10582">
    <property type="protein sequence ID" value="scf7180000423286.g10582"/>
    <property type="gene ID" value="scf7180000423286.g10582"/>
</dbReference>
<feature type="compositionally biased region" description="Polar residues" evidence="1">
    <location>
        <begin position="1"/>
        <end position="11"/>
    </location>
</feature>
<protein>
    <submittedName>
        <fullName evidence="3">Uncharacterized protein</fullName>
    </submittedName>
</protein>
<dbReference type="AlphaFoldDB" id="A0A915P515"/>
<evidence type="ECO:0000313" key="2">
    <source>
        <dbReference type="Proteomes" id="UP000887560"/>
    </source>
</evidence>
<feature type="region of interest" description="Disordered" evidence="1">
    <location>
        <begin position="1"/>
        <end position="85"/>
    </location>
</feature>